<proteinExistence type="predicted"/>
<comment type="caution">
    <text evidence="1">The sequence shown here is derived from an EMBL/GenBank/DDBJ whole genome shotgun (WGS) entry which is preliminary data.</text>
</comment>
<dbReference type="Gene3D" id="1.20.890.10">
    <property type="entry name" value="cAMP-dependent protein kinase regulatory subunit, dimerization-anchoring domain"/>
    <property type="match status" value="1"/>
</dbReference>
<evidence type="ECO:0000313" key="1">
    <source>
        <dbReference type="EMBL" id="OMJ78388.1"/>
    </source>
</evidence>
<dbReference type="AlphaFoldDB" id="A0A1R2BNP8"/>
<dbReference type="OrthoDB" id="283524at2759"/>
<sequence length="125" mass="15041">MNSAEEDDKRIKQKLDYMFYRALFLERDKKEVAWNGQDMDEYLLEEIYPVLLPGLEALAKEIELCKNEGDKRDIRIRSRFNPLRWLAQYLMRNNPRIPYIENPVYKNKSMVRDAKLAISDVEKRL</sequence>
<name>A0A1R2BNP8_9CILI</name>
<keyword evidence="2" id="KW-1185">Reference proteome</keyword>
<protein>
    <submittedName>
        <fullName evidence="1">Uncharacterized protein</fullName>
    </submittedName>
</protein>
<dbReference type="Proteomes" id="UP000187209">
    <property type="component" value="Unassembled WGS sequence"/>
</dbReference>
<organism evidence="1 2">
    <name type="scientific">Stentor coeruleus</name>
    <dbReference type="NCBI Taxonomy" id="5963"/>
    <lineage>
        <taxon>Eukaryota</taxon>
        <taxon>Sar</taxon>
        <taxon>Alveolata</taxon>
        <taxon>Ciliophora</taxon>
        <taxon>Postciliodesmatophora</taxon>
        <taxon>Heterotrichea</taxon>
        <taxon>Heterotrichida</taxon>
        <taxon>Stentoridae</taxon>
        <taxon>Stentor</taxon>
    </lineage>
</organism>
<reference evidence="1 2" key="1">
    <citation type="submission" date="2016-11" db="EMBL/GenBank/DDBJ databases">
        <title>The macronuclear genome of Stentor coeruleus: a giant cell with tiny introns.</title>
        <authorList>
            <person name="Slabodnick M."/>
            <person name="Ruby J.G."/>
            <person name="Reiff S.B."/>
            <person name="Swart E.C."/>
            <person name="Gosai S."/>
            <person name="Prabakaran S."/>
            <person name="Witkowska E."/>
            <person name="Larue G.E."/>
            <person name="Fisher S."/>
            <person name="Freeman R.M."/>
            <person name="Gunawardena J."/>
            <person name="Chu W."/>
            <person name="Stover N.A."/>
            <person name="Gregory B.D."/>
            <person name="Nowacki M."/>
            <person name="Derisi J."/>
            <person name="Roy S.W."/>
            <person name="Marshall W.F."/>
            <person name="Sood P."/>
        </authorList>
    </citation>
    <scope>NUCLEOTIDE SEQUENCE [LARGE SCALE GENOMIC DNA]</scope>
    <source>
        <strain evidence="1">WM001</strain>
    </source>
</reference>
<dbReference type="EMBL" id="MPUH01000524">
    <property type="protein sequence ID" value="OMJ78388.1"/>
    <property type="molecule type" value="Genomic_DNA"/>
</dbReference>
<evidence type="ECO:0000313" key="2">
    <source>
        <dbReference type="Proteomes" id="UP000187209"/>
    </source>
</evidence>
<gene>
    <name evidence="1" type="ORF">SteCoe_21821</name>
</gene>
<accession>A0A1R2BNP8</accession>
<dbReference type="CDD" id="cd22968">
    <property type="entry name" value="DD_EFCAB5"/>
    <property type="match status" value="1"/>
</dbReference>